<evidence type="ECO:0000313" key="5">
    <source>
        <dbReference type="EMBL" id="ADU27784.1"/>
    </source>
</evidence>
<evidence type="ECO:0000313" key="6">
    <source>
        <dbReference type="Proteomes" id="UP000001551"/>
    </source>
</evidence>
<name>E6U4H7_ETHHY</name>
<dbReference type="InterPro" id="IPR036388">
    <property type="entry name" value="WH-like_DNA-bd_sf"/>
</dbReference>
<dbReference type="InterPro" id="IPR036390">
    <property type="entry name" value="WH_DNA-bd_sf"/>
</dbReference>
<dbReference type="KEGG" id="eha:Ethha_2271"/>
<accession>E6U4H7</accession>
<sequence length="342" mass="39434">MSVEVTTQTKEPEIHVFYSAVAELLALVNVLADNKHHAAAREETEELSGCLSAGSEAFLEKVAGLPYQGIEFFELLLDCRIFHDPDGFAAAVQAYDNRRFIRILTGEELEDKLIDQLVADRQALPRWLQDLPWVYRGRDDVFESLLYETQTFKNDLTVLLREIGKLFFSGMEPHLEEKYKAAVDSLRDSLSGRSAYDVAEQIMNRRITPDDSVRELFFLPSYYIAPHYVMAYNRSARMFLFDMRRENSGAGQSRRKLSAALKVLSDETRLEILRLLILQPTYGKLLADRLHLTTATISHHLDVLRSARLIRESKEGNIKYFIANEEEIQWLMQSLNDFLYNK</sequence>
<organism evidence="5 6">
    <name type="scientific">Ethanoligenens harbinense (strain DSM 18485 / JCM 12961 / CGMCC 1.5033 / YUAN-3)</name>
    <dbReference type="NCBI Taxonomy" id="663278"/>
    <lineage>
        <taxon>Bacteria</taxon>
        <taxon>Bacillati</taxon>
        <taxon>Bacillota</taxon>
        <taxon>Clostridia</taxon>
        <taxon>Eubacteriales</taxon>
        <taxon>Oscillospiraceae</taxon>
        <taxon>Ethanoligenens</taxon>
    </lineage>
</organism>
<dbReference type="SUPFAM" id="SSF46785">
    <property type="entry name" value="Winged helix' DNA-binding domain"/>
    <property type="match status" value="1"/>
</dbReference>
<dbReference type="EMBL" id="CP002400">
    <property type="protein sequence ID" value="ADU27784.1"/>
    <property type="molecule type" value="Genomic_DNA"/>
</dbReference>
<dbReference type="InterPro" id="IPR001845">
    <property type="entry name" value="HTH_ArsR_DNA-bd_dom"/>
</dbReference>
<dbReference type="InterPro" id="IPR011991">
    <property type="entry name" value="ArsR-like_HTH"/>
</dbReference>
<dbReference type="Proteomes" id="UP000001551">
    <property type="component" value="Chromosome"/>
</dbReference>
<dbReference type="PANTHER" id="PTHR33154:SF33">
    <property type="entry name" value="TRANSCRIPTIONAL REPRESSOR SDPR"/>
    <property type="match status" value="1"/>
</dbReference>
<dbReference type="PANTHER" id="PTHR33154">
    <property type="entry name" value="TRANSCRIPTIONAL REGULATOR, ARSR FAMILY"/>
    <property type="match status" value="1"/>
</dbReference>
<keyword evidence="1" id="KW-0805">Transcription regulation</keyword>
<dbReference type="AlphaFoldDB" id="E6U4H7"/>
<evidence type="ECO:0000256" key="2">
    <source>
        <dbReference type="ARBA" id="ARBA00023125"/>
    </source>
</evidence>
<proteinExistence type="predicted"/>
<dbReference type="GO" id="GO:0003700">
    <property type="term" value="F:DNA-binding transcription factor activity"/>
    <property type="evidence" value="ECO:0007669"/>
    <property type="project" value="InterPro"/>
</dbReference>
<keyword evidence="2" id="KW-0238">DNA-binding</keyword>
<dbReference type="PRINTS" id="PR00778">
    <property type="entry name" value="HTHARSR"/>
</dbReference>
<gene>
    <name evidence="5" type="ordered locus">Ethha_2271</name>
</gene>
<dbReference type="Pfam" id="PF01022">
    <property type="entry name" value="HTH_5"/>
    <property type="match status" value="1"/>
</dbReference>
<reference evidence="5 6" key="1">
    <citation type="submission" date="2010-12" db="EMBL/GenBank/DDBJ databases">
        <title>Complete sequence of Ethanoligenens harbinense YUAN-3.</title>
        <authorList>
            <person name="Lucas S."/>
            <person name="Copeland A."/>
            <person name="Lapidus A."/>
            <person name="Cheng J.-F."/>
            <person name="Bruce D."/>
            <person name="Goodwin L."/>
            <person name="Pitluck S."/>
            <person name="Chertkov O."/>
            <person name="Misra M."/>
            <person name="Detter J.C."/>
            <person name="Han C."/>
            <person name="Tapia R."/>
            <person name="Land M."/>
            <person name="Hauser L."/>
            <person name="Jeffries C."/>
            <person name="Kyrpides N."/>
            <person name="Ivanova N."/>
            <person name="Mikhailova N."/>
            <person name="Wang A."/>
            <person name="Mouttaki H."/>
            <person name="He Z."/>
            <person name="Zhou J."/>
            <person name="Hemme C.L."/>
            <person name="Woyke T."/>
        </authorList>
    </citation>
    <scope>NUCLEOTIDE SEQUENCE [LARGE SCALE GENOMIC DNA]</scope>
    <source>
        <strain evidence="6">DSM 18485 / JCM 12961 / CGMCC 1.5033 / YUAN-3</strain>
    </source>
</reference>
<dbReference type="RefSeq" id="WP_013486132.1">
    <property type="nucleotide sequence ID" value="NC_014828.1"/>
</dbReference>
<evidence type="ECO:0000256" key="1">
    <source>
        <dbReference type="ARBA" id="ARBA00023015"/>
    </source>
</evidence>
<keyword evidence="3" id="KW-0804">Transcription</keyword>
<protein>
    <submittedName>
        <fullName evidence="5">Regulatory protein ArsR</fullName>
    </submittedName>
</protein>
<keyword evidence="6" id="KW-1185">Reference proteome</keyword>
<dbReference type="STRING" id="663278.Ethha_2271"/>
<dbReference type="Gene3D" id="1.10.10.10">
    <property type="entry name" value="Winged helix-like DNA-binding domain superfamily/Winged helix DNA-binding domain"/>
    <property type="match status" value="1"/>
</dbReference>
<dbReference type="PROSITE" id="PS50987">
    <property type="entry name" value="HTH_ARSR_2"/>
    <property type="match status" value="1"/>
</dbReference>
<feature type="domain" description="HTH arsR-type" evidence="4">
    <location>
        <begin position="249"/>
        <end position="342"/>
    </location>
</feature>
<dbReference type="CDD" id="cd00090">
    <property type="entry name" value="HTH_ARSR"/>
    <property type="match status" value="1"/>
</dbReference>
<evidence type="ECO:0000259" key="4">
    <source>
        <dbReference type="PROSITE" id="PS50987"/>
    </source>
</evidence>
<dbReference type="GO" id="GO:0003677">
    <property type="term" value="F:DNA binding"/>
    <property type="evidence" value="ECO:0007669"/>
    <property type="project" value="UniProtKB-KW"/>
</dbReference>
<dbReference type="SMART" id="SM00418">
    <property type="entry name" value="HTH_ARSR"/>
    <property type="match status" value="1"/>
</dbReference>
<dbReference type="eggNOG" id="COG0640">
    <property type="taxonomic scope" value="Bacteria"/>
</dbReference>
<dbReference type="HOGENOM" id="CLU_810731_0_0_9"/>
<evidence type="ECO:0000256" key="3">
    <source>
        <dbReference type="ARBA" id="ARBA00023163"/>
    </source>
</evidence>
<dbReference type="InterPro" id="IPR051081">
    <property type="entry name" value="HTH_MetalResp_TranReg"/>
</dbReference>
<dbReference type="NCBIfam" id="NF033788">
    <property type="entry name" value="HTH_metalloreg"/>
    <property type="match status" value="1"/>
</dbReference>